<organism evidence="2 4">
    <name type="scientific">Peronospora effusa</name>
    <dbReference type="NCBI Taxonomy" id="542832"/>
    <lineage>
        <taxon>Eukaryota</taxon>
        <taxon>Sar</taxon>
        <taxon>Stramenopiles</taxon>
        <taxon>Oomycota</taxon>
        <taxon>Peronosporomycetes</taxon>
        <taxon>Peronosporales</taxon>
        <taxon>Peronosporaceae</taxon>
        <taxon>Peronospora</taxon>
    </lineage>
</organism>
<evidence type="ECO:0000313" key="4">
    <source>
        <dbReference type="Proteomes" id="UP000282087"/>
    </source>
</evidence>
<reference evidence="4 5" key="1">
    <citation type="submission" date="2018-06" db="EMBL/GenBank/DDBJ databases">
        <title>Comparative genomics of downy mildews reveals potential adaptations to biotrophy.</title>
        <authorList>
            <person name="Fletcher K."/>
            <person name="Klosterman S.J."/>
            <person name="Derevnina L."/>
            <person name="Martin F."/>
            <person name="Koike S."/>
            <person name="Reyes Chin-Wo S."/>
            <person name="Mou B."/>
            <person name="Michelmore R."/>
        </authorList>
    </citation>
    <scope>NUCLEOTIDE SEQUENCE [LARGE SCALE GENOMIC DNA]</scope>
    <source>
        <strain evidence="3 5">R13</strain>
        <strain evidence="2 4">R14</strain>
    </source>
</reference>
<accession>A0A3M6VMV1</accession>
<keyword evidence="4" id="KW-1185">Reference proteome</keyword>
<protein>
    <submittedName>
        <fullName evidence="2">Uncharacterized protein</fullName>
    </submittedName>
</protein>
<evidence type="ECO:0000256" key="1">
    <source>
        <dbReference type="SAM" id="MobiDB-lite"/>
    </source>
</evidence>
<dbReference type="Proteomes" id="UP000286097">
    <property type="component" value="Unassembled WGS sequence"/>
</dbReference>
<proteinExistence type="predicted"/>
<dbReference type="VEuPathDB" id="FungiDB:DD237_002967"/>
<gene>
    <name evidence="3" type="ORF">DD237_002967</name>
    <name evidence="2" type="ORF">DD238_006730</name>
</gene>
<feature type="compositionally biased region" description="Low complexity" evidence="1">
    <location>
        <begin position="12"/>
        <end position="23"/>
    </location>
</feature>
<dbReference type="Proteomes" id="UP000282087">
    <property type="component" value="Unassembled WGS sequence"/>
</dbReference>
<sequence length="103" mass="11960">MRLELNKEIANKSDVVSKSSSSLEDQKSVQTRLWSLDTSFWVKSEDQIMLHDQIMATVYPDVCISHQWTQAMTFFKAITVVMKILNWTWGSCYCSVRPDCTFN</sequence>
<feature type="compositionally biased region" description="Basic and acidic residues" evidence="1">
    <location>
        <begin position="1"/>
        <end position="11"/>
    </location>
</feature>
<comment type="caution">
    <text evidence="2">The sequence shown here is derived from an EMBL/GenBank/DDBJ whole genome shotgun (WGS) entry which is preliminary data.</text>
</comment>
<evidence type="ECO:0000313" key="2">
    <source>
        <dbReference type="EMBL" id="RMX68255.1"/>
    </source>
</evidence>
<evidence type="ECO:0000313" key="3">
    <source>
        <dbReference type="EMBL" id="RQM15261.1"/>
    </source>
</evidence>
<feature type="region of interest" description="Disordered" evidence="1">
    <location>
        <begin position="1"/>
        <end position="27"/>
    </location>
</feature>
<dbReference type="EMBL" id="QKXF01000163">
    <property type="protein sequence ID" value="RQM15261.1"/>
    <property type="molecule type" value="Genomic_DNA"/>
</dbReference>
<name>A0A3M6VMV1_9STRA</name>
<dbReference type="EMBL" id="QLLG01000087">
    <property type="protein sequence ID" value="RMX68255.1"/>
    <property type="molecule type" value="Genomic_DNA"/>
</dbReference>
<evidence type="ECO:0000313" key="5">
    <source>
        <dbReference type="Proteomes" id="UP000286097"/>
    </source>
</evidence>
<dbReference type="AlphaFoldDB" id="A0A3M6VMV1"/>